<keyword evidence="5 6" id="KW-0472">Membrane</keyword>
<evidence type="ECO:0000256" key="3">
    <source>
        <dbReference type="ARBA" id="ARBA00022692"/>
    </source>
</evidence>
<evidence type="ECO:0000256" key="5">
    <source>
        <dbReference type="ARBA" id="ARBA00023136"/>
    </source>
</evidence>
<dbReference type="EMBL" id="CAEZYP010000012">
    <property type="protein sequence ID" value="CAB4723264.1"/>
    <property type="molecule type" value="Genomic_DNA"/>
</dbReference>
<feature type="transmembrane region" description="Helical" evidence="6">
    <location>
        <begin position="231"/>
        <end position="251"/>
    </location>
</feature>
<reference evidence="8" key="1">
    <citation type="submission" date="2020-05" db="EMBL/GenBank/DDBJ databases">
        <authorList>
            <person name="Chiriac C."/>
            <person name="Salcher M."/>
            <person name="Ghai R."/>
            <person name="Kavagutti S V."/>
        </authorList>
    </citation>
    <scope>NUCLEOTIDE SEQUENCE</scope>
</reference>
<dbReference type="Pfam" id="PF09678">
    <property type="entry name" value="Caa3_CtaG"/>
    <property type="match status" value="1"/>
</dbReference>
<dbReference type="InterPro" id="IPR032694">
    <property type="entry name" value="CopC/D"/>
</dbReference>
<dbReference type="GO" id="GO:0005886">
    <property type="term" value="C:plasma membrane"/>
    <property type="evidence" value="ECO:0007669"/>
    <property type="project" value="UniProtKB-SubCell"/>
</dbReference>
<evidence type="ECO:0000259" key="7">
    <source>
        <dbReference type="Pfam" id="PF05425"/>
    </source>
</evidence>
<accession>A0A6J6RMB1</accession>
<dbReference type="AlphaFoldDB" id="A0A6J6RMB1"/>
<feature type="transmembrane region" description="Helical" evidence="6">
    <location>
        <begin position="199"/>
        <end position="219"/>
    </location>
</feature>
<sequence length="630" mass="68166">MNLLSGNLTAVDPLVSALGTFNKSISIFAAFSLVGVLLSLSFFLVEREGELQENALRLRNIGRVLAGVWFLTSALQIILTLANILGTSLGSALDPTTLSSFVRQIDLGRFLAIQTFLAGVVFISLTFLRRVLPATVLLGISLLALVSPVFQSHSASSGSHSLAIGSLVIHVVALSLWVGGVFALVLLNDSDRKVALPRFSQLALWAAIAVVASGLINAWTRLNFASAWSSSYARIVIAKALLTLVLLIIGFRNRKSLAQGDKTGWNLLSRVIVVEAFIMGAVVVLGSWLSGSQPPAGKEQPFNAALSIVGYPTPQAPNLMRILTLYNPDALIIGILITLVALYIKGVVILKKRGDSWPVGRTIAFALGIAVLDFATSGGLGVYALFSFEYHMIAHMVIGMVAPIGLVLGAPITLALRTLPQGRTSDERGVRGMLIAFLHSRYSVVLTNPITALALFDGSLFVLYFTDLFGNLMQSHVGHLFMNVHFLLAGFLFFHVIIGIDPNPRKIPHIVRIVILFAAMSIHAFFAIALLATTTLIDQGYYGSLRTPWLGDLLADQHAAGAIAWGMGEVPIILALIATFIQWMRDDSREAKRIDRNEARMAAMGEPDELAQYNNYLSQLQSRDKREGQS</sequence>
<dbReference type="PANTHER" id="PTHR34820:SF4">
    <property type="entry name" value="INNER MEMBRANE PROTEIN YEBZ"/>
    <property type="match status" value="1"/>
</dbReference>
<feature type="transmembrane region" description="Helical" evidence="6">
    <location>
        <begin position="25"/>
        <end position="45"/>
    </location>
</feature>
<evidence type="ECO:0000313" key="8">
    <source>
        <dbReference type="EMBL" id="CAB4723264.1"/>
    </source>
</evidence>
<feature type="transmembrane region" description="Helical" evidence="6">
    <location>
        <begin position="440"/>
        <end position="465"/>
    </location>
</feature>
<organism evidence="8">
    <name type="scientific">freshwater metagenome</name>
    <dbReference type="NCBI Taxonomy" id="449393"/>
    <lineage>
        <taxon>unclassified sequences</taxon>
        <taxon>metagenomes</taxon>
        <taxon>ecological metagenomes</taxon>
    </lineage>
</organism>
<evidence type="ECO:0000256" key="4">
    <source>
        <dbReference type="ARBA" id="ARBA00022989"/>
    </source>
</evidence>
<feature type="transmembrane region" description="Helical" evidence="6">
    <location>
        <begin position="107"/>
        <end position="125"/>
    </location>
</feature>
<keyword evidence="4 6" id="KW-1133">Transmembrane helix</keyword>
<gene>
    <name evidence="8" type="ORF">UFOPK2735_00178</name>
</gene>
<dbReference type="Pfam" id="PF05425">
    <property type="entry name" value="CopD"/>
    <property type="match status" value="1"/>
</dbReference>
<dbReference type="PANTHER" id="PTHR34820">
    <property type="entry name" value="INNER MEMBRANE PROTEIN YEBZ"/>
    <property type="match status" value="1"/>
</dbReference>
<keyword evidence="2" id="KW-1003">Cell membrane</keyword>
<dbReference type="InterPro" id="IPR008457">
    <property type="entry name" value="Cu-R_CopD_dom"/>
</dbReference>
<comment type="subcellular location">
    <subcellularLocation>
        <location evidence="1">Cell membrane</location>
        <topology evidence="1">Multi-pass membrane protein</topology>
    </subcellularLocation>
</comment>
<feature type="transmembrane region" description="Helical" evidence="6">
    <location>
        <begin position="66"/>
        <end position="87"/>
    </location>
</feature>
<feature type="transmembrane region" description="Helical" evidence="6">
    <location>
        <begin position="477"/>
        <end position="498"/>
    </location>
</feature>
<feature type="transmembrane region" description="Helical" evidence="6">
    <location>
        <begin position="132"/>
        <end position="150"/>
    </location>
</feature>
<feature type="domain" description="Copper resistance protein D" evidence="7">
    <location>
        <begin position="195"/>
        <end position="289"/>
    </location>
</feature>
<feature type="transmembrane region" description="Helical" evidence="6">
    <location>
        <begin position="330"/>
        <end position="350"/>
    </location>
</feature>
<feature type="transmembrane region" description="Helical" evidence="6">
    <location>
        <begin position="392"/>
        <end position="419"/>
    </location>
</feature>
<feature type="transmembrane region" description="Helical" evidence="6">
    <location>
        <begin position="557"/>
        <end position="583"/>
    </location>
</feature>
<feature type="transmembrane region" description="Helical" evidence="6">
    <location>
        <begin position="162"/>
        <end position="187"/>
    </location>
</feature>
<feature type="transmembrane region" description="Helical" evidence="6">
    <location>
        <begin position="362"/>
        <end position="386"/>
    </location>
</feature>
<keyword evidence="3 6" id="KW-0812">Transmembrane</keyword>
<proteinExistence type="predicted"/>
<dbReference type="GO" id="GO:0006825">
    <property type="term" value="P:copper ion transport"/>
    <property type="evidence" value="ECO:0007669"/>
    <property type="project" value="InterPro"/>
</dbReference>
<name>A0A6J6RMB1_9ZZZZ</name>
<feature type="transmembrane region" description="Helical" evidence="6">
    <location>
        <begin position="510"/>
        <end position="537"/>
    </location>
</feature>
<evidence type="ECO:0000256" key="6">
    <source>
        <dbReference type="SAM" id="Phobius"/>
    </source>
</evidence>
<feature type="transmembrane region" description="Helical" evidence="6">
    <location>
        <begin position="271"/>
        <end position="289"/>
    </location>
</feature>
<evidence type="ECO:0000256" key="1">
    <source>
        <dbReference type="ARBA" id="ARBA00004651"/>
    </source>
</evidence>
<evidence type="ECO:0000256" key="2">
    <source>
        <dbReference type="ARBA" id="ARBA00022475"/>
    </source>
</evidence>
<dbReference type="InterPro" id="IPR019108">
    <property type="entry name" value="Caa3_assmbl_CtaG-rel"/>
</dbReference>
<protein>
    <submittedName>
        <fullName evidence="8">Unannotated protein</fullName>
    </submittedName>
</protein>